<dbReference type="SMART" id="SM00389">
    <property type="entry name" value="HOX"/>
    <property type="match status" value="1"/>
</dbReference>
<dbReference type="InterPro" id="IPR050224">
    <property type="entry name" value="TALE_homeobox"/>
</dbReference>
<dbReference type="GO" id="GO:0006355">
    <property type="term" value="P:regulation of DNA-templated transcription"/>
    <property type="evidence" value="ECO:0007669"/>
    <property type="project" value="InterPro"/>
</dbReference>
<evidence type="ECO:0000259" key="5">
    <source>
        <dbReference type="PROSITE" id="PS50071"/>
    </source>
</evidence>
<dbReference type="Gene3D" id="1.10.10.60">
    <property type="entry name" value="Homeodomain-like"/>
    <property type="match status" value="1"/>
</dbReference>
<evidence type="ECO:0000256" key="2">
    <source>
        <dbReference type="ARBA" id="ARBA00023155"/>
    </source>
</evidence>
<dbReference type="EMBL" id="JWZX01000170">
    <property type="protein sequence ID" value="KOO53578.1"/>
    <property type="molecule type" value="Genomic_DNA"/>
</dbReference>
<dbReference type="InterPro" id="IPR009057">
    <property type="entry name" value="Homeodomain-like_sf"/>
</dbReference>
<dbReference type="GO" id="GO:0005634">
    <property type="term" value="C:nucleus"/>
    <property type="evidence" value="ECO:0007669"/>
    <property type="project" value="UniProtKB-SubCell"/>
</dbReference>
<keyword evidence="1 4" id="KW-0238">DNA-binding</keyword>
<proteinExistence type="predicted"/>
<organism evidence="6 7">
    <name type="scientific">Chrysochromulina tobinii</name>
    <dbReference type="NCBI Taxonomy" id="1460289"/>
    <lineage>
        <taxon>Eukaryota</taxon>
        <taxon>Haptista</taxon>
        <taxon>Haptophyta</taxon>
        <taxon>Prymnesiophyceae</taxon>
        <taxon>Prymnesiales</taxon>
        <taxon>Chrysochromulinaceae</taxon>
        <taxon>Chrysochromulina</taxon>
    </lineage>
</organism>
<dbReference type="PROSITE" id="PS50071">
    <property type="entry name" value="HOMEOBOX_2"/>
    <property type="match status" value="1"/>
</dbReference>
<keyword evidence="7" id="KW-1185">Reference proteome</keyword>
<keyword evidence="3 4" id="KW-0539">Nucleus</keyword>
<accession>A0A0M0LS74</accession>
<dbReference type="OrthoDB" id="10056939at2759"/>
<dbReference type="CDD" id="cd00086">
    <property type="entry name" value="homeodomain"/>
    <property type="match status" value="1"/>
</dbReference>
<evidence type="ECO:0000313" key="7">
    <source>
        <dbReference type="Proteomes" id="UP000037460"/>
    </source>
</evidence>
<dbReference type="Pfam" id="PF05920">
    <property type="entry name" value="Homeobox_KN"/>
    <property type="match status" value="1"/>
</dbReference>
<reference evidence="7" key="1">
    <citation type="journal article" date="2015" name="PLoS Genet.">
        <title>Genome Sequence and Transcriptome Analyses of Chrysochromulina tobin: Metabolic Tools for Enhanced Algal Fitness in the Prominent Order Prymnesiales (Haptophyceae).</title>
        <authorList>
            <person name="Hovde B.T."/>
            <person name="Deodato C.R."/>
            <person name="Hunsperger H.M."/>
            <person name="Ryken S.A."/>
            <person name="Yost W."/>
            <person name="Jha R.K."/>
            <person name="Patterson J."/>
            <person name="Monnat R.J. Jr."/>
            <person name="Barlow S.B."/>
            <person name="Starkenburg S.R."/>
            <person name="Cattolico R.A."/>
        </authorList>
    </citation>
    <scope>NUCLEOTIDE SEQUENCE</scope>
    <source>
        <strain evidence="7">CCMP291</strain>
    </source>
</reference>
<gene>
    <name evidence="6" type="ORF">Ctob_011608</name>
</gene>
<evidence type="ECO:0000313" key="6">
    <source>
        <dbReference type="EMBL" id="KOO53578.1"/>
    </source>
</evidence>
<dbReference type="PANTHER" id="PTHR11850">
    <property type="entry name" value="HOMEOBOX PROTEIN TRANSCRIPTION FACTORS"/>
    <property type="match status" value="1"/>
</dbReference>
<protein>
    <submittedName>
        <fullName evidence="6">Knotted1-like homeodomain protein liguleless4a</fullName>
    </submittedName>
</protein>
<feature type="DNA-binding region" description="Homeobox" evidence="4">
    <location>
        <begin position="3"/>
        <end position="63"/>
    </location>
</feature>
<sequence length="75" mass="9082">MRQRRYSLGIDARRVLKTWVEDHLEDPYPSVQDKQQLGAATQLTMKQINDWFTNYRKRHWADEMDSMMAVHDDEQ</sequence>
<keyword evidence="2 4" id="KW-0371">Homeobox</keyword>
<comment type="caution">
    <text evidence="6">The sequence shown here is derived from an EMBL/GenBank/DDBJ whole genome shotgun (WGS) entry which is preliminary data.</text>
</comment>
<dbReference type="Proteomes" id="UP000037460">
    <property type="component" value="Unassembled WGS sequence"/>
</dbReference>
<evidence type="ECO:0000256" key="1">
    <source>
        <dbReference type="ARBA" id="ARBA00023125"/>
    </source>
</evidence>
<dbReference type="GO" id="GO:0003677">
    <property type="term" value="F:DNA binding"/>
    <property type="evidence" value="ECO:0007669"/>
    <property type="project" value="UniProtKB-UniRule"/>
</dbReference>
<dbReference type="AlphaFoldDB" id="A0A0M0LS74"/>
<evidence type="ECO:0000256" key="4">
    <source>
        <dbReference type="PROSITE-ProRule" id="PRU00108"/>
    </source>
</evidence>
<dbReference type="InterPro" id="IPR001356">
    <property type="entry name" value="HD"/>
</dbReference>
<evidence type="ECO:0000256" key="3">
    <source>
        <dbReference type="ARBA" id="ARBA00023242"/>
    </source>
</evidence>
<feature type="domain" description="Homeobox" evidence="5">
    <location>
        <begin position="1"/>
        <end position="62"/>
    </location>
</feature>
<comment type="subcellular location">
    <subcellularLocation>
        <location evidence="4">Nucleus</location>
    </subcellularLocation>
</comment>
<dbReference type="InterPro" id="IPR008422">
    <property type="entry name" value="KN_HD"/>
</dbReference>
<dbReference type="SUPFAM" id="SSF46689">
    <property type="entry name" value="Homeodomain-like"/>
    <property type="match status" value="1"/>
</dbReference>
<name>A0A0M0LS74_9EUKA</name>